<accession>A0A319DT22</accession>
<dbReference type="VEuPathDB" id="FungiDB:BO71DRAFT_347563"/>
<dbReference type="EMBL" id="KZ825827">
    <property type="protein sequence ID" value="PYH97227.1"/>
    <property type="molecule type" value="Genomic_DNA"/>
</dbReference>
<keyword evidence="3" id="KW-0256">Endoplasmic reticulum</keyword>
<sequence length="934" mass="102465">MAVLHGLSGARAILLATQLCAGGDIAALPRLQAQFPSWLPLERVLRIILTFLPESAEPSTYTPVLQALVDGLPHGPESSDINTTSIQDLSEAAVRKRVRKIRLLPLQFPDGDDQEPSDLLTQFLIHRAHRIDSETALQPLILDLLLPFYQRSPTLRTWLISSLLPLLRLNYEYYPSPDETFSLDILESMDNSIAINVLLSMTGSTKGSMDLVKNLRGLVGAWMYGSNRSKRRRLNEAAQENMISLPQDGAQPKTTVGVGWQQVNEWLLSRSLVDHESAVNAFVNWDGPEDVDLGGYAEENEGLLSEELTDLRTRYGQTGLAVVYANSDPSGPALEGSIRVLARIADFLSLGEHSYLTSDISELPAVEFDAEPISSTSRVSLMQNALLVASNPLTHPSPSSISFLSAICVSLRILNEFGHPTASRTASNICLHFNEETQLVELRNVIASAVRQAKSGRDWGKIRQQLLWLRDWQGDRSDNPKGHSCHGLFWRVPQDTVDAEILKALLEVREYNLAVSIYMDTGSTLSTAQVEEAVKEAIFTAYDNASNGNRTRGGMKRAYDILQAFQPHFPDSASFKQIQALMSATHALSFYSLTLQHGVPFQPVSIRVHPDPLSLIEKVLDQNPKSYTKADDLLAIGRNLVAAGVSSRVVADEHDTPFSTPPSKEDTLITAERRIMSLAISSALSSNDFGTAYSYILTRLTPPSLLPTSPLTNPPPIKDDITWRAVYNAGRYRAPATNTTPNNQTLITHLSQRMELLSLALVLAPTPDPLPEILGAWRRCDEEMSNLRALESEEEDLWDAKGDTLASGGLPGGFGPTDSEQDALETRQHHARRARAHASNNRLNHEEAPMGLFEVARGAALALHKNAFPLRSAATAPADTHPAAASPSHLRTESSASNDHDESRVRKRDVVSNMVTDGLVSGLGWVLGAQPVNR</sequence>
<dbReference type="PANTHER" id="PTHR40787">
    <property type="entry name" value="SECRETED PROTEIN"/>
    <property type="match status" value="1"/>
</dbReference>
<feature type="compositionally biased region" description="Basic and acidic residues" evidence="5">
    <location>
        <begin position="898"/>
        <end position="910"/>
    </location>
</feature>
<dbReference type="OrthoDB" id="342024at2759"/>
<dbReference type="InterPro" id="IPR013244">
    <property type="entry name" value="Sec39_domain"/>
</dbReference>
<feature type="signal peptide" evidence="6">
    <location>
        <begin position="1"/>
        <end position="22"/>
    </location>
</feature>
<evidence type="ECO:0000256" key="2">
    <source>
        <dbReference type="ARBA" id="ARBA00022448"/>
    </source>
</evidence>
<dbReference type="Proteomes" id="UP000247810">
    <property type="component" value="Unassembled WGS sequence"/>
</dbReference>
<name>A0A319DT22_9EURO</name>
<organism evidence="8 9">
    <name type="scientific">Aspergillus ellipticus CBS 707.79</name>
    <dbReference type="NCBI Taxonomy" id="1448320"/>
    <lineage>
        <taxon>Eukaryota</taxon>
        <taxon>Fungi</taxon>
        <taxon>Dikarya</taxon>
        <taxon>Ascomycota</taxon>
        <taxon>Pezizomycotina</taxon>
        <taxon>Eurotiomycetes</taxon>
        <taxon>Eurotiomycetidae</taxon>
        <taxon>Eurotiales</taxon>
        <taxon>Aspergillaceae</taxon>
        <taxon>Aspergillus</taxon>
        <taxon>Aspergillus subgen. Circumdati</taxon>
    </lineage>
</organism>
<evidence type="ECO:0000256" key="4">
    <source>
        <dbReference type="ARBA" id="ARBA00022927"/>
    </source>
</evidence>
<feature type="chain" id="PRO_5016366919" evidence="6">
    <location>
        <begin position="23"/>
        <end position="934"/>
    </location>
</feature>
<proteinExistence type="predicted"/>
<keyword evidence="4" id="KW-0653">Protein transport</keyword>
<dbReference type="Pfam" id="PF08314">
    <property type="entry name" value="Sec39"/>
    <property type="match status" value="1"/>
</dbReference>
<dbReference type="GO" id="GO:0005783">
    <property type="term" value="C:endoplasmic reticulum"/>
    <property type="evidence" value="ECO:0007669"/>
    <property type="project" value="UniProtKB-SubCell"/>
</dbReference>
<comment type="subcellular location">
    <subcellularLocation>
        <location evidence="1">Endoplasmic reticulum</location>
    </subcellularLocation>
</comment>
<dbReference type="GO" id="GO:0015031">
    <property type="term" value="P:protein transport"/>
    <property type="evidence" value="ECO:0007669"/>
    <property type="project" value="UniProtKB-KW"/>
</dbReference>
<reference evidence="8 9" key="1">
    <citation type="submission" date="2018-02" db="EMBL/GenBank/DDBJ databases">
        <title>The genomes of Aspergillus section Nigri reveals drivers in fungal speciation.</title>
        <authorList>
            <consortium name="DOE Joint Genome Institute"/>
            <person name="Vesth T.C."/>
            <person name="Nybo J."/>
            <person name="Theobald S."/>
            <person name="Brandl J."/>
            <person name="Frisvad J.C."/>
            <person name="Nielsen K.F."/>
            <person name="Lyhne E.K."/>
            <person name="Kogle M.E."/>
            <person name="Kuo A."/>
            <person name="Riley R."/>
            <person name="Clum A."/>
            <person name="Nolan M."/>
            <person name="Lipzen A."/>
            <person name="Salamov A."/>
            <person name="Henrissat B."/>
            <person name="Wiebenga A."/>
            <person name="De vries R.P."/>
            <person name="Grigoriev I.V."/>
            <person name="Mortensen U.H."/>
            <person name="Andersen M.R."/>
            <person name="Baker S.E."/>
        </authorList>
    </citation>
    <scope>NUCLEOTIDE SEQUENCE [LARGE SCALE GENOMIC DNA]</scope>
    <source>
        <strain evidence="8 9">CBS 707.79</strain>
    </source>
</reference>
<evidence type="ECO:0000256" key="6">
    <source>
        <dbReference type="SAM" id="SignalP"/>
    </source>
</evidence>
<evidence type="ECO:0000259" key="7">
    <source>
        <dbReference type="Pfam" id="PF08314"/>
    </source>
</evidence>
<keyword evidence="9" id="KW-1185">Reference proteome</keyword>
<evidence type="ECO:0000313" key="9">
    <source>
        <dbReference type="Proteomes" id="UP000247810"/>
    </source>
</evidence>
<keyword evidence="6" id="KW-0732">Signal</keyword>
<evidence type="ECO:0000256" key="3">
    <source>
        <dbReference type="ARBA" id="ARBA00022824"/>
    </source>
</evidence>
<evidence type="ECO:0000313" key="8">
    <source>
        <dbReference type="EMBL" id="PYH97227.1"/>
    </source>
</evidence>
<feature type="domain" description="Sec39" evidence="7">
    <location>
        <begin position="13"/>
        <end position="798"/>
    </location>
</feature>
<evidence type="ECO:0000256" key="5">
    <source>
        <dbReference type="SAM" id="MobiDB-lite"/>
    </source>
</evidence>
<feature type="region of interest" description="Disordered" evidence="5">
    <location>
        <begin position="874"/>
        <end position="910"/>
    </location>
</feature>
<feature type="compositionally biased region" description="Low complexity" evidence="5">
    <location>
        <begin position="874"/>
        <end position="889"/>
    </location>
</feature>
<gene>
    <name evidence="8" type="ORF">BO71DRAFT_347563</name>
</gene>
<protein>
    <submittedName>
        <fullName evidence="8">Secretory pathway Sec39</fullName>
    </submittedName>
</protein>
<dbReference type="AlphaFoldDB" id="A0A319DT22"/>
<dbReference type="GO" id="GO:0006890">
    <property type="term" value="P:retrograde vesicle-mediated transport, Golgi to endoplasmic reticulum"/>
    <property type="evidence" value="ECO:0007669"/>
    <property type="project" value="InterPro"/>
</dbReference>
<evidence type="ECO:0000256" key="1">
    <source>
        <dbReference type="ARBA" id="ARBA00004240"/>
    </source>
</evidence>
<dbReference type="PANTHER" id="PTHR40787:SF3">
    <property type="entry name" value="PROTEIN TRANSPORT PROTEIN SEC39"/>
    <property type="match status" value="1"/>
</dbReference>
<keyword evidence="2" id="KW-0813">Transport</keyword>